<accession>A0AAV8XJ96</accession>
<proteinExistence type="predicted"/>
<name>A0AAV8XJ96_9CUCU</name>
<reference evidence="3" key="1">
    <citation type="journal article" date="2023" name="Insect Mol. Biol.">
        <title>Genome sequencing provides insights into the evolution of gene families encoding plant cell wall-degrading enzymes in longhorned beetles.</title>
        <authorList>
            <person name="Shin N.R."/>
            <person name="Okamura Y."/>
            <person name="Kirsch R."/>
            <person name="Pauchet Y."/>
        </authorList>
    </citation>
    <scope>NUCLEOTIDE SEQUENCE</scope>
    <source>
        <strain evidence="3">RBIC_L_NR</strain>
    </source>
</reference>
<dbReference type="Proteomes" id="UP001162156">
    <property type="component" value="Unassembled WGS sequence"/>
</dbReference>
<gene>
    <name evidence="3" type="ORF">NQ314_011370</name>
</gene>
<keyword evidence="4" id="KW-1185">Reference proteome</keyword>
<protein>
    <recommendedName>
        <fullName evidence="2">PiggyBac transposable element-derived protein domain-containing protein</fullName>
    </recommendedName>
</protein>
<evidence type="ECO:0000256" key="1">
    <source>
        <dbReference type="SAM" id="MobiDB-lite"/>
    </source>
</evidence>
<feature type="region of interest" description="Disordered" evidence="1">
    <location>
        <begin position="92"/>
        <end position="143"/>
    </location>
</feature>
<comment type="caution">
    <text evidence="3">The sequence shown here is derived from an EMBL/GenBank/DDBJ whole genome shotgun (WGS) entry which is preliminary data.</text>
</comment>
<evidence type="ECO:0000313" key="3">
    <source>
        <dbReference type="EMBL" id="KAJ8938715.1"/>
    </source>
</evidence>
<evidence type="ECO:0000313" key="4">
    <source>
        <dbReference type="Proteomes" id="UP001162156"/>
    </source>
</evidence>
<dbReference type="EMBL" id="JANEYF010003163">
    <property type="protein sequence ID" value="KAJ8938715.1"/>
    <property type="molecule type" value="Genomic_DNA"/>
</dbReference>
<sequence>MSQKKGKIVVLLSSMHIGSNEVADDTQKKPEIIQFYNSTKSGVDVVEKLCATYNVGRSTRRWPMVIFFHLLGGANSRKLGLALLDKQLKRRGQMTKLSRDIKNRLQKYNQPETPQEARESSPEANTSGAANKNRKKMSTMLPE</sequence>
<organism evidence="3 4">
    <name type="scientific">Rhamnusium bicolor</name>
    <dbReference type="NCBI Taxonomy" id="1586634"/>
    <lineage>
        <taxon>Eukaryota</taxon>
        <taxon>Metazoa</taxon>
        <taxon>Ecdysozoa</taxon>
        <taxon>Arthropoda</taxon>
        <taxon>Hexapoda</taxon>
        <taxon>Insecta</taxon>
        <taxon>Pterygota</taxon>
        <taxon>Neoptera</taxon>
        <taxon>Endopterygota</taxon>
        <taxon>Coleoptera</taxon>
        <taxon>Polyphaga</taxon>
        <taxon>Cucujiformia</taxon>
        <taxon>Chrysomeloidea</taxon>
        <taxon>Cerambycidae</taxon>
        <taxon>Lepturinae</taxon>
        <taxon>Rhagiini</taxon>
        <taxon>Rhamnusium</taxon>
    </lineage>
</organism>
<dbReference type="Pfam" id="PF13843">
    <property type="entry name" value="DDE_Tnp_1_7"/>
    <property type="match status" value="1"/>
</dbReference>
<dbReference type="InterPro" id="IPR029526">
    <property type="entry name" value="PGBD"/>
</dbReference>
<feature type="domain" description="PiggyBac transposable element-derived protein" evidence="2">
    <location>
        <begin position="13"/>
        <end position="71"/>
    </location>
</feature>
<evidence type="ECO:0000259" key="2">
    <source>
        <dbReference type="Pfam" id="PF13843"/>
    </source>
</evidence>
<dbReference type="AlphaFoldDB" id="A0AAV8XJ96"/>